<keyword evidence="5 13" id="KW-0548">Nucleotidyltransferase</keyword>
<dbReference type="Gene3D" id="3.40.1360.10">
    <property type="match status" value="1"/>
</dbReference>
<proteinExistence type="inferred from homology"/>
<reference evidence="15 16" key="1">
    <citation type="submission" date="2017-09" db="EMBL/GenBank/DDBJ databases">
        <authorList>
            <person name="Ehlers B."/>
            <person name="Leendertz F.H."/>
        </authorList>
    </citation>
    <scope>NUCLEOTIDE SEQUENCE [LARGE SCALE GENOMIC DNA]</scope>
    <source>
        <strain evidence="15 16">DSM 18289</strain>
    </source>
</reference>
<keyword evidence="6 13" id="KW-0235">DNA replication</keyword>
<evidence type="ECO:0000256" key="3">
    <source>
        <dbReference type="ARBA" id="ARBA00022515"/>
    </source>
</evidence>
<evidence type="ECO:0000256" key="4">
    <source>
        <dbReference type="ARBA" id="ARBA00022679"/>
    </source>
</evidence>
<dbReference type="EMBL" id="OBEL01000006">
    <property type="protein sequence ID" value="SNZ20815.1"/>
    <property type="molecule type" value="Genomic_DNA"/>
</dbReference>
<keyword evidence="3 13" id="KW-0639">Primosome</keyword>
<keyword evidence="10" id="KW-0460">Magnesium</keyword>
<keyword evidence="12 13" id="KW-0804">Transcription</keyword>
<comment type="function">
    <text evidence="13">RNA polymerase that catalyzes the synthesis of short RNA molecules used as primers for DNA polymerase during DNA replication.</text>
</comment>
<dbReference type="InterPro" id="IPR013264">
    <property type="entry name" value="DNAG_N"/>
</dbReference>
<dbReference type="OrthoDB" id="9803773at2"/>
<dbReference type="FunFam" id="3.90.580.10:FF:000001">
    <property type="entry name" value="DNA primase"/>
    <property type="match status" value="1"/>
</dbReference>
<dbReference type="PROSITE" id="PS50880">
    <property type="entry name" value="TOPRIM"/>
    <property type="match status" value="1"/>
</dbReference>
<comment type="caution">
    <text evidence="13">Lacks conserved residue(s) required for the propagation of feature annotation.</text>
</comment>
<dbReference type="Pfam" id="PF08275">
    <property type="entry name" value="DNAG_N"/>
    <property type="match status" value="1"/>
</dbReference>
<protein>
    <recommendedName>
        <fullName evidence="13">DNA primase</fullName>
        <ecNumber evidence="13">2.7.7.101</ecNumber>
    </recommendedName>
</protein>
<keyword evidence="9" id="KW-0862">Zinc</keyword>
<dbReference type="Proteomes" id="UP000219439">
    <property type="component" value="Unassembled WGS sequence"/>
</dbReference>
<name>A0A285PGF7_9HYPH</name>
<dbReference type="GO" id="GO:1990077">
    <property type="term" value="C:primosome complex"/>
    <property type="evidence" value="ECO:0007669"/>
    <property type="project" value="UniProtKB-KW"/>
</dbReference>
<dbReference type="NCBIfam" id="TIGR01391">
    <property type="entry name" value="dnaG"/>
    <property type="match status" value="1"/>
</dbReference>
<organism evidence="15 16">
    <name type="scientific">Cohaesibacter gelatinilyticus</name>
    <dbReference type="NCBI Taxonomy" id="372072"/>
    <lineage>
        <taxon>Bacteria</taxon>
        <taxon>Pseudomonadati</taxon>
        <taxon>Pseudomonadota</taxon>
        <taxon>Alphaproteobacteria</taxon>
        <taxon>Hyphomicrobiales</taxon>
        <taxon>Cohaesibacteraceae</taxon>
    </lineage>
</organism>
<dbReference type="FunFam" id="3.90.980.10:FF:000001">
    <property type="entry name" value="DNA primase"/>
    <property type="match status" value="1"/>
</dbReference>
<evidence type="ECO:0000256" key="2">
    <source>
        <dbReference type="ARBA" id="ARBA00022478"/>
    </source>
</evidence>
<dbReference type="InterPro" id="IPR030846">
    <property type="entry name" value="DnaG_bac"/>
</dbReference>
<keyword evidence="2 13" id="KW-0240">DNA-directed RNA polymerase</keyword>
<dbReference type="InterPro" id="IPR034151">
    <property type="entry name" value="TOPRIM_DnaG_bac"/>
</dbReference>
<evidence type="ECO:0000256" key="1">
    <source>
        <dbReference type="ARBA" id="ARBA00001947"/>
    </source>
</evidence>
<dbReference type="GO" id="GO:0008270">
    <property type="term" value="F:zinc ion binding"/>
    <property type="evidence" value="ECO:0007669"/>
    <property type="project" value="UniProtKB-KW"/>
</dbReference>
<evidence type="ECO:0000256" key="12">
    <source>
        <dbReference type="ARBA" id="ARBA00023163"/>
    </source>
</evidence>
<evidence type="ECO:0000256" key="13">
    <source>
        <dbReference type="HAMAP-Rule" id="MF_00974"/>
    </source>
</evidence>
<dbReference type="EC" id="2.7.7.101" evidence="13"/>
<dbReference type="CDD" id="cd03364">
    <property type="entry name" value="TOPRIM_DnaG_primases"/>
    <property type="match status" value="1"/>
</dbReference>
<dbReference type="FunFam" id="3.40.1360.10:FF:000002">
    <property type="entry name" value="DNA primase"/>
    <property type="match status" value="1"/>
</dbReference>
<keyword evidence="11 13" id="KW-0238">DNA-binding</keyword>
<keyword evidence="8" id="KW-0863">Zinc-finger</keyword>
<dbReference type="InterPro" id="IPR036977">
    <property type="entry name" value="DNA_primase_Znf_CHC2"/>
</dbReference>
<comment type="cofactor">
    <cofactor evidence="1">
        <name>Zn(2+)</name>
        <dbReference type="ChEBI" id="CHEBI:29105"/>
    </cofactor>
</comment>
<evidence type="ECO:0000259" key="14">
    <source>
        <dbReference type="PROSITE" id="PS50880"/>
    </source>
</evidence>
<keyword evidence="7" id="KW-0479">Metal-binding</keyword>
<evidence type="ECO:0000256" key="7">
    <source>
        <dbReference type="ARBA" id="ARBA00022723"/>
    </source>
</evidence>
<dbReference type="SUPFAM" id="SSF57783">
    <property type="entry name" value="Zinc beta-ribbon"/>
    <property type="match status" value="1"/>
</dbReference>
<dbReference type="Gene3D" id="3.90.980.10">
    <property type="entry name" value="DNA primase, catalytic core, N-terminal domain"/>
    <property type="match status" value="1"/>
</dbReference>
<sequence length="666" mass="74643">MKIPPSLLDDIRDRISVSDVVGRKVKLRRHGREYMGLSPFNKEKTPSFTVNDQKQFYHCFSSGKHGDVFKFLMETEGLSFPEAVERLAGEAGIALPSPDPQAQRREQEKASLYDVMEMATKYFQLQFSSDLGLEARRYANGRGLTAETLSTFRFGFAVNSRDHLKSYLLQRGVSEADMLATGLVIKPDDGRPTYDRFRNRLMIPIEDERGRVVAFGGRILDPDGKPKYLNSPETKLFHKGYMLFNAKRARQAAYEAKAAIVTEGYMDVIALHQAGIPYAVASLGTAFTEHQIAQLWKLAPEPYICFDGDRAGRAAANRAIERILPQLKAGFSFQFAFMPEGQDPDDVVKQGGSNAFHELLAKALPLSDVVWQRELNAGPTDTPERKAALEKRIEDLLRSIQDERVARQYQMSFKSALSNHFWLQSRQQREQKFTGGGARAGRGAGANAALAASSNVSRVPEAGQFTEFEENILGLCVHMPSLFEDYAEQILSLSFHKPGLEPFKQVLAHLILDEEVEHYSDIYAKAPGELEPLLQDLHGKGSQDEDGKRTSPFGWRLASRSKVPQLAYSPGRIFLERLMSYWLSVLEVRDVQADLEQETALALSDCDASDAAFERIQALTQEVHRRREENAREDQELTDEYAKMKSAGVQATLSDCLAELAEKSAD</sequence>
<dbReference type="Gene3D" id="3.90.580.10">
    <property type="entry name" value="Zinc finger, CHC2-type domain"/>
    <property type="match status" value="1"/>
</dbReference>
<comment type="catalytic activity">
    <reaction evidence="13">
        <text>ssDNA + n NTP = ssDNA/pppN(pN)n-1 hybrid + (n-1) diphosphate.</text>
        <dbReference type="EC" id="2.7.7.101"/>
    </reaction>
</comment>
<dbReference type="InterPro" id="IPR037068">
    <property type="entry name" value="DNA_primase_core_N_sf"/>
</dbReference>
<evidence type="ECO:0000256" key="10">
    <source>
        <dbReference type="ARBA" id="ARBA00022842"/>
    </source>
</evidence>
<evidence type="ECO:0000256" key="8">
    <source>
        <dbReference type="ARBA" id="ARBA00022771"/>
    </source>
</evidence>
<dbReference type="Pfam" id="PF01807">
    <property type="entry name" value="Zn_ribbon_DnaG"/>
    <property type="match status" value="1"/>
</dbReference>
<comment type="subunit">
    <text evidence="13">Monomer. Interacts with DnaB.</text>
</comment>
<dbReference type="InterPro" id="IPR050219">
    <property type="entry name" value="DnaG_primase"/>
</dbReference>
<dbReference type="Pfam" id="PF13155">
    <property type="entry name" value="Toprim_2"/>
    <property type="match status" value="1"/>
</dbReference>
<evidence type="ECO:0000256" key="6">
    <source>
        <dbReference type="ARBA" id="ARBA00022705"/>
    </source>
</evidence>
<evidence type="ECO:0000313" key="15">
    <source>
        <dbReference type="EMBL" id="SNZ20815.1"/>
    </source>
</evidence>
<evidence type="ECO:0000313" key="16">
    <source>
        <dbReference type="Proteomes" id="UP000219439"/>
    </source>
</evidence>
<accession>A0A285PGF7</accession>
<evidence type="ECO:0000256" key="9">
    <source>
        <dbReference type="ARBA" id="ARBA00022833"/>
    </source>
</evidence>
<comment type="similarity">
    <text evidence="13">Belongs to the DnaG primase family.</text>
</comment>
<dbReference type="InterPro" id="IPR002694">
    <property type="entry name" value="Znf_CHC2"/>
</dbReference>
<dbReference type="PANTHER" id="PTHR30313:SF2">
    <property type="entry name" value="DNA PRIMASE"/>
    <property type="match status" value="1"/>
</dbReference>
<dbReference type="HAMAP" id="MF_00974">
    <property type="entry name" value="DNA_primase_DnaG"/>
    <property type="match status" value="1"/>
</dbReference>
<dbReference type="GO" id="GO:0005737">
    <property type="term" value="C:cytoplasm"/>
    <property type="evidence" value="ECO:0007669"/>
    <property type="project" value="TreeGrafter"/>
</dbReference>
<dbReference type="InterPro" id="IPR006171">
    <property type="entry name" value="TOPRIM_dom"/>
</dbReference>
<dbReference type="GO" id="GO:0006269">
    <property type="term" value="P:DNA replication, synthesis of primer"/>
    <property type="evidence" value="ECO:0007669"/>
    <property type="project" value="UniProtKB-UniRule"/>
</dbReference>
<keyword evidence="16" id="KW-1185">Reference proteome</keyword>
<dbReference type="SMART" id="SM00400">
    <property type="entry name" value="ZnF_CHCC"/>
    <property type="match status" value="1"/>
</dbReference>
<dbReference type="AlphaFoldDB" id="A0A285PGF7"/>
<dbReference type="SMART" id="SM00493">
    <property type="entry name" value="TOPRIM"/>
    <property type="match status" value="1"/>
</dbReference>
<gene>
    <name evidence="13" type="primary">dnaG</name>
    <name evidence="15" type="ORF">SAMN06265368_3926</name>
</gene>
<evidence type="ECO:0000256" key="5">
    <source>
        <dbReference type="ARBA" id="ARBA00022695"/>
    </source>
</evidence>
<dbReference type="InterPro" id="IPR006295">
    <property type="entry name" value="DNA_primase_DnaG"/>
</dbReference>
<dbReference type="PANTHER" id="PTHR30313">
    <property type="entry name" value="DNA PRIMASE"/>
    <property type="match status" value="1"/>
</dbReference>
<dbReference type="RefSeq" id="WP_097155201.1">
    <property type="nucleotide sequence ID" value="NZ_OBEL01000006.1"/>
</dbReference>
<keyword evidence="4 13" id="KW-0808">Transferase</keyword>
<feature type="domain" description="Toprim" evidence="14">
    <location>
        <begin position="257"/>
        <end position="339"/>
    </location>
</feature>
<evidence type="ECO:0000256" key="11">
    <source>
        <dbReference type="ARBA" id="ARBA00023125"/>
    </source>
</evidence>
<dbReference type="GO" id="GO:0003899">
    <property type="term" value="F:DNA-directed RNA polymerase activity"/>
    <property type="evidence" value="ECO:0007669"/>
    <property type="project" value="UniProtKB-UniRule"/>
</dbReference>
<dbReference type="GO" id="GO:0003677">
    <property type="term" value="F:DNA binding"/>
    <property type="evidence" value="ECO:0007669"/>
    <property type="project" value="UniProtKB-KW"/>
</dbReference>
<dbReference type="SUPFAM" id="SSF56731">
    <property type="entry name" value="DNA primase core"/>
    <property type="match status" value="1"/>
</dbReference>
<dbReference type="GO" id="GO:0000428">
    <property type="term" value="C:DNA-directed RNA polymerase complex"/>
    <property type="evidence" value="ECO:0007669"/>
    <property type="project" value="UniProtKB-KW"/>
</dbReference>